<feature type="region of interest" description="Disordered" evidence="1">
    <location>
        <begin position="1"/>
        <end position="38"/>
    </location>
</feature>
<dbReference type="InterPro" id="IPR003115">
    <property type="entry name" value="ParB_N"/>
</dbReference>
<sequence length="343" mass="37699">MEERRVFTMAESHPERAVGKAEPALAEAPSGDSPESQWLPVRSLLPADSPRQAGEDIEHTRMLSRIDGRLPPIIVHRSTMRVIDGMHRLGAALLRGDEMIEVRFFDGTEQEAFVLAVRANIAHGLPLSLADRSRAAERIIASHPTWSDRAIASAAGLGARTVANIRRHMQVEAETAGARARTGRDGRVRPLDNSEGRLKASALIQERPEASLREIAREAGVSPSTVRDVRGRMQRGENPVPQVRRRRCDVQAIEPGGDGLPDGPGLALLLQGLRSDPSLRFSESGRTLLRWIFSRAIRSDERLDVAGKVPPHCTYIVANVARACADEWLQLANELEQRSAHPV</sequence>
<evidence type="ECO:0000313" key="3">
    <source>
        <dbReference type="EMBL" id="MFC6016161.1"/>
    </source>
</evidence>
<keyword evidence="4" id="KW-1185">Reference proteome</keyword>
<feature type="compositionally biased region" description="Basic and acidic residues" evidence="1">
    <location>
        <begin position="1"/>
        <end position="19"/>
    </location>
</feature>
<dbReference type="Proteomes" id="UP001596203">
    <property type="component" value="Unassembled WGS sequence"/>
</dbReference>
<dbReference type="SUPFAM" id="SSF110849">
    <property type="entry name" value="ParB/Sulfiredoxin"/>
    <property type="match status" value="1"/>
</dbReference>
<comment type="caution">
    <text evidence="3">The sequence shown here is derived from an EMBL/GenBank/DDBJ whole genome shotgun (WGS) entry which is preliminary data.</text>
</comment>
<evidence type="ECO:0000259" key="2">
    <source>
        <dbReference type="SMART" id="SM00470"/>
    </source>
</evidence>
<accession>A0ABW1K330</accession>
<dbReference type="RefSeq" id="WP_377419286.1">
    <property type="nucleotide sequence ID" value="NZ_JBHSPR010000007.1"/>
</dbReference>
<feature type="region of interest" description="Disordered" evidence="1">
    <location>
        <begin position="173"/>
        <end position="192"/>
    </location>
</feature>
<proteinExistence type="predicted"/>
<evidence type="ECO:0000256" key="1">
    <source>
        <dbReference type="SAM" id="MobiDB-lite"/>
    </source>
</evidence>
<protein>
    <submittedName>
        <fullName evidence="3">ParB N-terminal domain-containing protein</fullName>
    </submittedName>
</protein>
<feature type="compositionally biased region" description="Basic and acidic residues" evidence="1">
    <location>
        <begin position="182"/>
        <end position="192"/>
    </location>
</feature>
<dbReference type="EMBL" id="JBHSPR010000007">
    <property type="protein sequence ID" value="MFC6016161.1"/>
    <property type="molecule type" value="Genomic_DNA"/>
</dbReference>
<reference evidence="4" key="1">
    <citation type="journal article" date="2019" name="Int. J. Syst. Evol. Microbiol.">
        <title>The Global Catalogue of Microorganisms (GCM) 10K type strain sequencing project: providing services to taxonomists for standard genome sequencing and annotation.</title>
        <authorList>
            <consortium name="The Broad Institute Genomics Platform"/>
            <consortium name="The Broad Institute Genome Sequencing Center for Infectious Disease"/>
            <person name="Wu L."/>
            <person name="Ma J."/>
        </authorList>
    </citation>
    <scope>NUCLEOTIDE SEQUENCE [LARGE SCALE GENOMIC DNA]</scope>
    <source>
        <strain evidence="4">ZS-35-S2</strain>
    </source>
</reference>
<gene>
    <name evidence="3" type="ORF">ACFP2T_08130</name>
</gene>
<name>A0ABW1K330_9ACTN</name>
<organism evidence="3 4">
    <name type="scientific">Plantactinospora solaniradicis</name>
    <dbReference type="NCBI Taxonomy" id="1723736"/>
    <lineage>
        <taxon>Bacteria</taxon>
        <taxon>Bacillati</taxon>
        <taxon>Actinomycetota</taxon>
        <taxon>Actinomycetes</taxon>
        <taxon>Micromonosporales</taxon>
        <taxon>Micromonosporaceae</taxon>
        <taxon>Plantactinospora</taxon>
    </lineage>
</organism>
<evidence type="ECO:0000313" key="4">
    <source>
        <dbReference type="Proteomes" id="UP001596203"/>
    </source>
</evidence>
<dbReference type="InterPro" id="IPR036086">
    <property type="entry name" value="ParB/Sulfiredoxin_sf"/>
</dbReference>
<feature type="domain" description="ParB-like N-terminal" evidence="2">
    <location>
        <begin position="37"/>
        <end position="121"/>
    </location>
</feature>
<dbReference type="SMART" id="SM00470">
    <property type="entry name" value="ParB"/>
    <property type="match status" value="1"/>
</dbReference>